<gene>
    <name evidence="14" type="primary">cph1</name>
    <name evidence="14" type="ORF">NCTC10485_02447</name>
</gene>
<dbReference type="InterPro" id="IPR003661">
    <property type="entry name" value="HisK_dim/P_dom"/>
</dbReference>
<dbReference type="SUPFAM" id="SSF47384">
    <property type="entry name" value="Homodimeric domain of signal transducing histidine kinase"/>
    <property type="match status" value="1"/>
</dbReference>
<reference evidence="14 15" key="1">
    <citation type="submission" date="2018-12" db="EMBL/GenBank/DDBJ databases">
        <authorList>
            <consortium name="Pathogen Informatics"/>
        </authorList>
    </citation>
    <scope>NUCLEOTIDE SEQUENCE [LARGE SCALE GENOMIC DNA]</scope>
    <source>
        <strain evidence="14 15">NCTC10485</strain>
    </source>
</reference>
<evidence type="ECO:0000256" key="7">
    <source>
        <dbReference type="ARBA" id="ARBA00022777"/>
    </source>
</evidence>
<evidence type="ECO:0000259" key="12">
    <source>
        <dbReference type="PROSITE" id="PS50109"/>
    </source>
</evidence>
<dbReference type="Gene3D" id="1.10.287.130">
    <property type="match status" value="1"/>
</dbReference>
<protein>
    <recommendedName>
        <fullName evidence="3">histidine kinase</fullName>
        <ecNumber evidence="3">2.7.13.3</ecNumber>
    </recommendedName>
</protein>
<evidence type="ECO:0000256" key="6">
    <source>
        <dbReference type="ARBA" id="ARBA00022692"/>
    </source>
</evidence>
<dbReference type="InterPro" id="IPR036890">
    <property type="entry name" value="HATPase_C_sf"/>
</dbReference>
<feature type="domain" description="HAMP" evidence="13">
    <location>
        <begin position="214"/>
        <end position="266"/>
    </location>
</feature>
<keyword evidence="15" id="KW-1185">Reference proteome</keyword>
<dbReference type="InterPro" id="IPR007891">
    <property type="entry name" value="CHASE3"/>
</dbReference>
<dbReference type="GO" id="GO:0005886">
    <property type="term" value="C:plasma membrane"/>
    <property type="evidence" value="ECO:0007669"/>
    <property type="project" value="UniProtKB-SubCell"/>
</dbReference>
<dbReference type="SMART" id="SM00304">
    <property type="entry name" value="HAMP"/>
    <property type="match status" value="1"/>
</dbReference>
<keyword evidence="11" id="KW-0472">Membrane</keyword>
<dbReference type="Proteomes" id="UP000282551">
    <property type="component" value="Chromosome"/>
</dbReference>
<sequence length="535" mass="59180">MVTSPRRWQFTVQGWLVLVLSLTGVVVLICGVATTLLLNRTDRVSRELTEEIQPARVAAYQLQAALGDQESAVRGYLIAADTQFLEPYFEGQAAETRAAAEIRHRVGDRPQLIADLEAIQETAATWRATYAEPQIAGVEPGSRPDFDTAAAEEGKAQFDQLRALFDTQSEHLFEARTAGITDMSRAQAWRNGVLITMLLAILVTALLLATMVRRAVTRPLEALAAACRRITEGNFGERINPRGPKDIRAIAADVEDMRQRIVDELEVSHTGRAVLAQQAEALDEQAVELRRSNAELEQFAYVASHDLQEPLRKIASFCQLLEKRYGDQLDARGHEYIKFAVDGAKRMQILINDLLTFSRVGRLNTKLAEVELTAAFDDALDNLSEAVEESGVQIVRPEQPLPTVTGDPTLLTMLFQNLIGNAMKFRRPEVPPRVVVECGPAPESFGEGWLIRVADNGIGIPEEFAEKVFVIFQRLHGRDVYSGTGIGLALCKKIVEYHGGTIWIDPSYTDGTRFCFTLPLTVDDGVAVEQEGTRP</sequence>
<dbReference type="SUPFAM" id="SSF55874">
    <property type="entry name" value="ATPase domain of HSP90 chaperone/DNA topoisomerase II/histidine kinase"/>
    <property type="match status" value="1"/>
</dbReference>
<keyword evidence="6 11" id="KW-0812">Transmembrane</keyword>
<dbReference type="PANTHER" id="PTHR43304">
    <property type="entry name" value="PHYTOCHROME-LIKE PROTEIN CPH1"/>
    <property type="match status" value="1"/>
</dbReference>
<dbReference type="PRINTS" id="PR00344">
    <property type="entry name" value="BCTRLSENSOR"/>
</dbReference>
<dbReference type="InterPro" id="IPR003594">
    <property type="entry name" value="HATPase_dom"/>
</dbReference>
<evidence type="ECO:0000256" key="8">
    <source>
        <dbReference type="ARBA" id="ARBA00022989"/>
    </source>
</evidence>
<dbReference type="InterPro" id="IPR036097">
    <property type="entry name" value="HisK_dim/P_sf"/>
</dbReference>
<dbReference type="Pfam" id="PF02518">
    <property type="entry name" value="HATPase_c"/>
    <property type="match status" value="1"/>
</dbReference>
<evidence type="ECO:0000313" key="14">
    <source>
        <dbReference type="EMBL" id="VEG48154.1"/>
    </source>
</evidence>
<dbReference type="SMART" id="SM00388">
    <property type="entry name" value="HisKA"/>
    <property type="match status" value="1"/>
</dbReference>
<keyword evidence="10" id="KW-0175">Coiled coil</keyword>
<accession>A0A448I751</accession>
<dbReference type="AlphaFoldDB" id="A0A448I751"/>
<dbReference type="CDD" id="cd00082">
    <property type="entry name" value="HisKA"/>
    <property type="match status" value="1"/>
</dbReference>
<evidence type="ECO:0000256" key="9">
    <source>
        <dbReference type="ARBA" id="ARBA00023012"/>
    </source>
</evidence>
<dbReference type="FunFam" id="3.30.565.10:FF:000006">
    <property type="entry name" value="Sensor histidine kinase WalK"/>
    <property type="match status" value="1"/>
</dbReference>
<dbReference type="CDD" id="cd06225">
    <property type="entry name" value="HAMP"/>
    <property type="match status" value="1"/>
</dbReference>
<dbReference type="InterPro" id="IPR003660">
    <property type="entry name" value="HAMP_dom"/>
</dbReference>
<name>A0A448I751_MYCCI</name>
<feature type="transmembrane region" description="Helical" evidence="11">
    <location>
        <begin position="193"/>
        <end position="212"/>
    </location>
</feature>
<keyword evidence="4" id="KW-0597">Phosphoprotein</keyword>
<dbReference type="PANTHER" id="PTHR43304:SF1">
    <property type="entry name" value="PAC DOMAIN-CONTAINING PROTEIN"/>
    <property type="match status" value="1"/>
</dbReference>
<dbReference type="Gene3D" id="3.30.565.10">
    <property type="entry name" value="Histidine kinase-like ATPase, C-terminal domain"/>
    <property type="match status" value="1"/>
</dbReference>
<dbReference type="Pfam" id="PF00512">
    <property type="entry name" value="HisKA"/>
    <property type="match status" value="1"/>
</dbReference>
<dbReference type="SMART" id="SM00387">
    <property type="entry name" value="HATPase_c"/>
    <property type="match status" value="1"/>
</dbReference>
<feature type="coiled-coil region" evidence="10">
    <location>
        <begin position="272"/>
        <end position="299"/>
    </location>
</feature>
<evidence type="ECO:0000256" key="11">
    <source>
        <dbReference type="SAM" id="Phobius"/>
    </source>
</evidence>
<dbReference type="InterPro" id="IPR052162">
    <property type="entry name" value="Sensor_kinase/Photoreceptor"/>
</dbReference>
<feature type="domain" description="Histidine kinase" evidence="12">
    <location>
        <begin position="302"/>
        <end position="522"/>
    </location>
</feature>
<dbReference type="Pfam" id="PF05227">
    <property type="entry name" value="CHASE3"/>
    <property type="match status" value="1"/>
</dbReference>
<dbReference type="EC" id="2.7.13.3" evidence="3"/>
<evidence type="ECO:0000256" key="3">
    <source>
        <dbReference type="ARBA" id="ARBA00012438"/>
    </source>
</evidence>
<dbReference type="SUPFAM" id="SSF158472">
    <property type="entry name" value="HAMP domain-like"/>
    <property type="match status" value="1"/>
</dbReference>
<comment type="subcellular location">
    <subcellularLocation>
        <location evidence="2">Cell membrane</location>
    </subcellularLocation>
</comment>
<evidence type="ECO:0000313" key="15">
    <source>
        <dbReference type="Proteomes" id="UP000282551"/>
    </source>
</evidence>
<evidence type="ECO:0000256" key="4">
    <source>
        <dbReference type="ARBA" id="ARBA00022553"/>
    </source>
</evidence>
<dbReference type="EMBL" id="LR134355">
    <property type="protein sequence ID" value="VEG48154.1"/>
    <property type="molecule type" value="Genomic_DNA"/>
</dbReference>
<evidence type="ECO:0000256" key="2">
    <source>
        <dbReference type="ARBA" id="ARBA00004236"/>
    </source>
</evidence>
<evidence type="ECO:0000256" key="10">
    <source>
        <dbReference type="SAM" id="Coils"/>
    </source>
</evidence>
<dbReference type="GO" id="GO:0000155">
    <property type="term" value="F:phosphorelay sensor kinase activity"/>
    <property type="evidence" value="ECO:0007669"/>
    <property type="project" value="InterPro"/>
</dbReference>
<comment type="catalytic activity">
    <reaction evidence="1">
        <text>ATP + protein L-histidine = ADP + protein N-phospho-L-histidine.</text>
        <dbReference type="EC" id="2.7.13.3"/>
    </reaction>
</comment>
<evidence type="ECO:0000256" key="5">
    <source>
        <dbReference type="ARBA" id="ARBA00022679"/>
    </source>
</evidence>
<dbReference type="InterPro" id="IPR004358">
    <property type="entry name" value="Sig_transdc_His_kin-like_C"/>
</dbReference>
<dbReference type="PROSITE" id="PS50109">
    <property type="entry name" value="HIS_KIN"/>
    <property type="match status" value="1"/>
</dbReference>
<dbReference type="Gene3D" id="6.10.340.10">
    <property type="match status" value="1"/>
</dbReference>
<keyword evidence="5 14" id="KW-0808">Transferase</keyword>
<evidence type="ECO:0000259" key="13">
    <source>
        <dbReference type="PROSITE" id="PS50885"/>
    </source>
</evidence>
<dbReference type="PROSITE" id="PS50885">
    <property type="entry name" value="HAMP"/>
    <property type="match status" value="1"/>
</dbReference>
<dbReference type="InterPro" id="IPR005467">
    <property type="entry name" value="His_kinase_dom"/>
</dbReference>
<evidence type="ECO:0000256" key="1">
    <source>
        <dbReference type="ARBA" id="ARBA00000085"/>
    </source>
</evidence>
<keyword evidence="9" id="KW-0902">Two-component regulatory system</keyword>
<organism evidence="14 15">
    <name type="scientific">Mycolicibacterium chitae</name>
    <name type="common">Mycobacterium chitae</name>
    <dbReference type="NCBI Taxonomy" id="1792"/>
    <lineage>
        <taxon>Bacteria</taxon>
        <taxon>Bacillati</taxon>
        <taxon>Actinomycetota</taxon>
        <taxon>Actinomycetes</taxon>
        <taxon>Mycobacteriales</taxon>
        <taxon>Mycobacteriaceae</taxon>
        <taxon>Mycolicibacterium</taxon>
    </lineage>
</organism>
<proteinExistence type="predicted"/>
<dbReference type="Pfam" id="PF00672">
    <property type="entry name" value="HAMP"/>
    <property type="match status" value="1"/>
</dbReference>
<keyword evidence="8 11" id="KW-1133">Transmembrane helix</keyword>
<keyword evidence="7 14" id="KW-0418">Kinase</keyword>
<feature type="transmembrane region" description="Helical" evidence="11">
    <location>
        <begin position="12"/>
        <end position="38"/>
    </location>
</feature>